<dbReference type="RefSeq" id="WP_106202755.1">
    <property type="nucleotide sequence ID" value="NZ_PVTD01000001.1"/>
</dbReference>
<dbReference type="InterPro" id="IPR056729">
    <property type="entry name" value="GMPPB_C"/>
</dbReference>
<dbReference type="PANTHER" id="PTHR43378">
    <property type="entry name" value="UDP-3-O-ACYLGLUCOSAMINE N-ACYLTRANSFERASE"/>
    <property type="match status" value="1"/>
</dbReference>
<organism evidence="8 9">
    <name type="scientific">Aliiruegeria haliotis</name>
    <dbReference type="NCBI Taxonomy" id="1280846"/>
    <lineage>
        <taxon>Bacteria</taxon>
        <taxon>Pseudomonadati</taxon>
        <taxon>Pseudomonadota</taxon>
        <taxon>Alphaproteobacteria</taxon>
        <taxon>Rhodobacterales</taxon>
        <taxon>Roseobacteraceae</taxon>
        <taxon>Aliiruegeria</taxon>
    </lineage>
</organism>
<evidence type="ECO:0000259" key="7">
    <source>
        <dbReference type="Pfam" id="PF25087"/>
    </source>
</evidence>
<evidence type="ECO:0000256" key="4">
    <source>
        <dbReference type="ARBA" id="ARBA00022737"/>
    </source>
</evidence>
<comment type="caution">
    <text evidence="8">The sequence shown here is derived from an EMBL/GenBank/DDBJ whole genome shotgun (WGS) entry which is preliminary data.</text>
</comment>
<dbReference type="GO" id="GO:0016020">
    <property type="term" value="C:membrane"/>
    <property type="evidence" value="ECO:0007669"/>
    <property type="project" value="GOC"/>
</dbReference>
<dbReference type="InterPro" id="IPR018357">
    <property type="entry name" value="Hexapep_transf_CS"/>
</dbReference>
<dbReference type="OrthoDB" id="9784739at2"/>
<keyword evidence="2" id="KW-0441">Lipid A biosynthesis</keyword>
<reference evidence="8 9" key="1">
    <citation type="submission" date="2018-03" db="EMBL/GenBank/DDBJ databases">
        <title>Genomic Encyclopedia of Archaeal and Bacterial Type Strains, Phase II (KMG-II): from individual species to whole genera.</title>
        <authorList>
            <person name="Goeker M."/>
        </authorList>
    </citation>
    <scope>NUCLEOTIDE SEQUENCE [LARGE SCALE GENOMIC DNA]</scope>
    <source>
        <strain evidence="8 9">DSM 29328</strain>
    </source>
</reference>
<protein>
    <submittedName>
        <fullName evidence="8">UDP-3-O-[3-hydroxymyristoyl] glucosamine N-acyltransferase</fullName>
    </submittedName>
</protein>
<dbReference type="PROSITE" id="PS00101">
    <property type="entry name" value="HEXAPEP_TRANSFERASES"/>
    <property type="match status" value="1"/>
</dbReference>
<evidence type="ECO:0000313" key="8">
    <source>
        <dbReference type="EMBL" id="PRY25933.1"/>
    </source>
</evidence>
<evidence type="ECO:0000256" key="5">
    <source>
        <dbReference type="ARBA" id="ARBA00023098"/>
    </source>
</evidence>
<evidence type="ECO:0000313" key="9">
    <source>
        <dbReference type="Proteomes" id="UP000239480"/>
    </source>
</evidence>
<keyword evidence="9" id="KW-1185">Reference proteome</keyword>
<accession>A0A2T0RY23</accession>
<dbReference type="Pfam" id="PF25087">
    <property type="entry name" value="GMPPB_C"/>
    <property type="match status" value="1"/>
</dbReference>
<dbReference type="Gene3D" id="2.160.10.10">
    <property type="entry name" value="Hexapeptide repeat proteins"/>
    <property type="match status" value="1"/>
</dbReference>
<evidence type="ECO:0000256" key="3">
    <source>
        <dbReference type="ARBA" id="ARBA00022679"/>
    </source>
</evidence>
<dbReference type="EMBL" id="PVTD01000001">
    <property type="protein sequence ID" value="PRY25933.1"/>
    <property type="molecule type" value="Genomic_DNA"/>
</dbReference>
<evidence type="ECO:0000256" key="2">
    <source>
        <dbReference type="ARBA" id="ARBA00022556"/>
    </source>
</evidence>
<dbReference type="CDD" id="cd03352">
    <property type="entry name" value="LbH_LpxD"/>
    <property type="match status" value="1"/>
</dbReference>
<dbReference type="InterPro" id="IPR011004">
    <property type="entry name" value="Trimer_LpxA-like_sf"/>
</dbReference>
<evidence type="ECO:0000256" key="6">
    <source>
        <dbReference type="ARBA" id="ARBA00023315"/>
    </source>
</evidence>
<sequence>MQHTIQEIAEALGATAVGDTTLSITHAAEPASAGGDALAIAMAPAYAEGLKDGQARAAVLWGDADWQALGLQAAVLIERPRYALSGLTRLLDRGLGVPDGIHPSAVIDPTAEIGAGASIAPFVVIAADVKIGENACIASHVSVAADSSIGADAVIDAGVRIGRNVHIGARFCAQPGAVIGGDGFSFVTPQASGMEQARSAMSDEVENTDHQWVKIHSLGGVEIGDDVEVGANTTIDAGTIRATRIGSGTKIDNMVMIGHNVVAGENCLFCGQSGVAGSTVIGDRVVMAGQSGLADNIRIGSDVVITAGTGVLSNVPSGRVMMGYPATKMSSQVETYKALRRLPRLFRDVAALRKDLPKTGGED</sequence>
<dbReference type="AlphaFoldDB" id="A0A2T0RY23"/>
<feature type="domain" description="Mannose-1-phosphate guanyltransferase C-terminal" evidence="7">
    <location>
        <begin position="102"/>
        <end position="181"/>
    </location>
</feature>
<dbReference type="NCBIfam" id="NF002060">
    <property type="entry name" value="PRK00892.1"/>
    <property type="match status" value="1"/>
</dbReference>
<keyword evidence="1" id="KW-0444">Lipid biosynthesis</keyword>
<name>A0A2T0RY23_9RHOB</name>
<keyword evidence="5" id="KW-0443">Lipid metabolism</keyword>
<dbReference type="GO" id="GO:0009245">
    <property type="term" value="P:lipid A biosynthetic process"/>
    <property type="evidence" value="ECO:0007669"/>
    <property type="project" value="UniProtKB-KW"/>
</dbReference>
<dbReference type="Gene3D" id="3.40.1390.10">
    <property type="entry name" value="MurE/MurF, N-terminal domain"/>
    <property type="match status" value="1"/>
</dbReference>
<gene>
    <name evidence="8" type="ORF">CLV78_10123</name>
</gene>
<dbReference type="Proteomes" id="UP000239480">
    <property type="component" value="Unassembled WGS sequence"/>
</dbReference>
<keyword evidence="3 8" id="KW-0808">Transferase</keyword>
<dbReference type="InterPro" id="IPR007691">
    <property type="entry name" value="LpxD"/>
</dbReference>
<evidence type="ECO:0000256" key="1">
    <source>
        <dbReference type="ARBA" id="ARBA00022516"/>
    </source>
</evidence>
<keyword evidence="6 8" id="KW-0012">Acyltransferase</keyword>
<dbReference type="GO" id="GO:0016410">
    <property type="term" value="F:N-acyltransferase activity"/>
    <property type="evidence" value="ECO:0007669"/>
    <property type="project" value="InterPro"/>
</dbReference>
<dbReference type="SUPFAM" id="SSF51161">
    <property type="entry name" value="Trimeric LpxA-like enzymes"/>
    <property type="match status" value="1"/>
</dbReference>
<dbReference type="PANTHER" id="PTHR43378:SF2">
    <property type="entry name" value="UDP-3-O-ACYLGLUCOSAMINE N-ACYLTRANSFERASE 1, MITOCHONDRIAL-RELATED"/>
    <property type="match status" value="1"/>
</dbReference>
<proteinExistence type="predicted"/>
<keyword evidence="4" id="KW-0677">Repeat</keyword>